<protein>
    <submittedName>
        <fullName evidence="2">Uncharacterized protein</fullName>
    </submittedName>
</protein>
<feature type="region of interest" description="Disordered" evidence="1">
    <location>
        <begin position="32"/>
        <end position="51"/>
    </location>
</feature>
<evidence type="ECO:0000256" key="1">
    <source>
        <dbReference type="SAM" id="MobiDB-lite"/>
    </source>
</evidence>
<dbReference type="AlphaFoldDB" id="A0AAV7TN93"/>
<evidence type="ECO:0000313" key="2">
    <source>
        <dbReference type="EMBL" id="KAJ1177233.1"/>
    </source>
</evidence>
<keyword evidence="3" id="KW-1185">Reference proteome</keyword>
<dbReference type="Proteomes" id="UP001066276">
    <property type="component" value="Chromosome 3_2"/>
</dbReference>
<accession>A0AAV7TN93</accession>
<proteinExistence type="predicted"/>
<comment type="caution">
    <text evidence="2">The sequence shown here is derived from an EMBL/GenBank/DDBJ whole genome shotgun (WGS) entry which is preliminary data.</text>
</comment>
<sequence>MTGRVGIGFLLSGIHRANGGCSSTVTRVAGAKKATLTGRKRPKSRENHVPVQCNDMYGGLKEASSGEPRARLKYWAPLGKAEWTGDASRSATLPGRRQRSTSPLSPAPDLEPSQHASATQHR</sequence>
<evidence type="ECO:0000313" key="3">
    <source>
        <dbReference type="Proteomes" id="UP001066276"/>
    </source>
</evidence>
<gene>
    <name evidence="2" type="ORF">NDU88_002494</name>
</gene>
<feature type="region of interest" description="Disordered" evidence="1">
    <location>
        <begin position="82"/>
        <end position="122"/>
    </location>
</feature>
<reference evidence="2" key="1">
    <citation type="journal article" date="2022" name="bioRxiv">
        <title>Sequencing and chromosome-scale assembly of the giantPleurodeles waltlgenome.</title>
        <authorList>
            <person name="Brown T."/>
            <person name="Elewa A."/>
            <person name="Iarovenko S."/>
            <person name="Subramanian E."/>
            <person name="Araus A.J."/>
            <person name="Petzold A."/>
            <person name="Susuki M."/>
            <person name="Suzuki K.-i.T."/>
            <person name="Hayashi T."/>
            <person name="Toyoda A."/>
            <person name="Oliveira C."/>
            <person name="Osipova E."/>
            <person name="Leigh N.D."/>
            <person name="Simon A."/>
            <person name="Yun M.H."/>
        </authorList>
    </citation>
    <scope>NUCLEOTIDE SEQUENCE</scope>
    <source>
        <strain evidence="2">20211129_DDA</strain>
        <tissue evidence="2">Liver</tissue>
    </source>
</reference>
<dbReference type="EMBL" id="JANPWB010000006">
    <property type="protein sequence ID" value="KAJ1177233.1"/>
    <property type="molecule type" value="Genomic_DNA"/>
</dbReference>
<name>A0AAV7TN93_PLEWA</name>
<organism evidence="2 3">
    <name type="scientific">Pleurodeles waltl</name>
    <name type="common">Iberian ribbed newt</name>
    <dbReference type="NCBI Taxonomy" id="8319"/>
    <lineage>
        <taxon>Eukaryota</taxon>
        <taxon>Metazoa</taxon>
        <taxon>Chordata</taxon>
        <taxon>Craniata</taxon>
        <taxon>Vertebrata</taxon>
        <taxon>Euteleostomi</taxon>
        <taxon>Amphibia</taxon>
        <taxon>Batrachia</taxon>
        <taxon>Caudata</taxon>
        <taxon>Salamandroidea</taxon>
        <taxon>Salamandridae</taxon>
        <taxon>Pleurodelinae</taxon>
        <taxon>Pleurodeles</taxon>
    </lineage>
</organism>